<dbReference type="GO" id="GO:0006606">
    <property type="term" value="P:protein import into nucleus"/>
    <property type="evidence" value="ECO:0007669"/>
    <property type="project" value="TreeGrafter"/>
</dbReference>
<evidence type="ECO:0000256" key="1">
    <source>
        <dbReference type="ARBA" id="ARBA00004123"/>
    </source>
</evidence>
<dbReference type="InterPro" id="IPR013598">
    <property type="entry name" value="Exportin-1/Importin-b-like"/>
</dbReference>
<dbReference type="InterPro" id="IPR016024">
    <property type="entry name" value="ARM-type_fold"/>
</dbReference>
<dbReference type="InterPro" id="IPR040520">
    <property type="entry name" value="Importin_rep_3"/>
</dbReference>
<feature type="domain" description="Importin N-terminal" evidence="7">
    <location>
        <begin position="28"/>
        <end position="104"/>
    </location>
</feature>
<dbReference type="STRING" id="578459.A0A0P9GFV3"/>
<dbReference type="PANTHER" id="PTHR12363">
    <property type="entry name" value="TRANSPORTIN 3 AND IMPORTIN 13"/>
    <property type="match status" value="1"/>
</dbReference>
<evidence type="ECO:0000256" key="3">
    <source>
        <dbReference type="ARBA" id="ARBA00022448"/>
    </source>
</evidence>
<dbReference type="GO" id="GO:0031267">
    <property type="term" value="F:small GTPase binding"/>
    <property type="evidence" value="ECO:0007669"/>
    <property type="project" value="InterPro"/>
</dbReference>
<keyword evidence="4" id="KW-0677">Repeat</keyword>
<dbReference type="InterPro" id="IPR011989">
    <property type="entry name" value="ARM-like"/>
</dbReference>
<dbReference type="InterPro" id="IPR051345">
    <property type="entry name" value="Importin_beta-like_NTR"/>
</dbReference>
<dbReference type="Proteomes" id="UP000053890">
    <property type="component" value="Unassembled WGS sequence"/>
</dbReference>
<evidence type="ECO:0000256" key="5">
    <source>
        <dbReference type="ARBA" id="ARBA00022927"/>
    </source>
</evidence>
<dbReference type="InterPro" id="IPR001494">
    <property type="entry name" value="Importin-beta_N"/>
</dbReference>
<accession>A0A0P9GFV3</accession>
<sequence length="1075" mass="113948">MEGELDQVVQAVLQLYSPSTPPHVQTALQQQLQHVQGAPAAWSIVGPLLSHPDPSVRFFAASTLEHKLSRQWDSLPGLDAALQDDGLAGDLAALKDSLLQWLAHSAAAAYPSSRPGAPAPAPGERPVVRKLAAAATALSLRVESRWRDWLLEVVMRVAGGGAGREASLEVLSTAIEQVARAELVGSKRMSYMSSLSSTIPHLVSTLSSSLTSSSPSEITSALACFVSYLNAGQLSHTELTTLYPLLLPHLSNTSTVIAACTAVEELVERSAGLSQNISGSSSATRFVNRQRTSELVTGWATGPFVASILSSAVQDARDGSEPDDETLAVFKLVATLADHLISTLLFDPPPSSSSSAAGLDPSYILTLRHSAVHALLSVLLEMSAFPGHSAESYAVNELAQGAWLNLQELGADEGFVAGPGDGREGRTGKEDEWSVYRGVWEALAGKVRERATRPAEDEVRGWPKDVRDAFRVYRSTTLSDTAQWAFFVLRDSMIGNLVQLAAEQVSHPPGPGADSCEELEATLFVLYSLGEVVPLSPSLAELDPSAPPTPLNTYLSTLFGPSILGRLPSAQHSFPSLRSTALRLVGAYAPWFSAHADACLQAVSFVVAGLQEPELVPGAARALRGLCDANRKVLVGHVASFVQVLGGLEGKIDDAELVKVLESVASVVQALPENEVVEPLLILANPTIAKLASSVQGLAQGQPDDARDLALQQLSYLTALSRGLSDPEDDLVDLDASLDDSQLVRDSATRLLSDARVGDMRARLALAVEGTARAWAADMEVVGALSEYIRASTSDAVPSPLALDSLALLGLASSALQLAPNSVWLAIEGQLLARLARSRTDAEMREDELVEVARPVEVALNVVLSTHGDLSAMGENPDVVAAFLGLCCQIVRLYPRIFSALPAHYLDAVLSFAERGLAMQEQFSLKTTMELLLLSVQQTRMASSSATLFSTTLAPRVPTLVRAVLLAIAGGAPRSHLTQLSELLHACLLRLAEGARPAVKELLAQPGWPNERASEEVKGKFGRAVLSARTGKQVRQAVQDFALVCRGLDGSAYGAATTSSRLSLSPAVHSAIHST</sequence>
<dbReference type="Pfam" id="PF18806">
    <property type="entry name" value="Importin_rep_3"/>
    <property type="match status" value="1"/>
</dbReference>
<dbReference type="SUPFAM" id="SSF48371">
    <property type="entry name" value="ARM repeat"/>
    <property type="match status" value="1"/>
</dbReference>
<dbReference type="AlphaFoldDB" id="A0A0P9GFV3"/>
<dbReference type="SMART" id="SM00913">
    <property type="entry name" value="IBN_N"/>
    <property type="match status" value="1"/>
</dbReference>
<keyword evidence="3" id="KW-0813">Transport</keyword>
<comment type="subcellular location">
    <subcellularLocation>
        <location evidence="1">Nucleus</location>
    </subcellularLocation>
</comment>
<dbReference type="GO" id="GO:0005634">
    <property type="term" value="C:nucleus"/>
    <property type="evidence" value="ECO:0007669"/>
    <property type="project" value="UniProtKB-SubCell"/>
</dbReference>
<keyword evidence="5" id="KW-0653">Protein transport</keyword>
<gene>
    <name evidence="8" type="ORF">RHOBADRAFT_56521</name>
</gene>
<comment type="similarity">
    <text evidence="2">Belongs to the importin beta family.</text>
</comment>
<dbReference type="RefSeq" id="XP_018267743.1">
    <property type="nucleotide sequence ID" value="XM_018418388.1"/>
</dbReference>
<name>A0A0P9GFV3_RHOGW</name>
<dbReference type="EMBL" id="KQ474092">
    <property type="protein sequence ID" value="KPV71694.1"/>
    <property type="molecule type" value="Genomic_DNA"/>
</dbReference>
<evidence type="ECO:0000256" key="2">
    <source>
        <dbReference type="ARBA" id="ARBA00007991"/>
    </source>
</evidence>
<dbReference type="GeneID" id="28978835"/>
<evidence type="ECO:0000259" key="7">
    <source>
        <dbReference type="SMART" id="SM00913"/>
    </source>
</evidence>
<evidence type="ECO:0000313" key="8">
    <source>
        <dbReference type="EMBL" id="KPV71694.1"/>
    </source>
</evidence>
<evidence type="ECO:0000313" key="9">
    <source>
        <dbReference type="Proteomes" id="UP000053890"/>
    </source>
</evidence>
<dbReference type="InterPro" id="IPR057942">
    <property type="entry name" value="TPR_TNPO3_IPO13_3rd"/>
</dbReference>
<proteinExistence type="inferred from homology"/>
<reference evidence="8 9" key="1">
    <citation type="journal article" date="2015" name="Front. Microbiol.">
        <title>Genome sequence of the plant growth promoting endophytic yeast Rhodotorula graminis WP1.</title>
        <authorList>
            <person name="Firrincieli A."/>
            <person name="Otillar R."/>
            <person name="Salamov A."/>
            <person name="Schmutz J."/>
            <person name="Khan Z."/>
            <person name="Redman R.S."/>
            <person name="Fleck N.D."/>
            <person name="Lindquist E."/>
            <person name="Grigoriev I.V."/>
            <person name="Doty S.L."/>
        </authorList>
    </citation>
    <scope>NUCLEOTIDE SEQUENCE [LARGE SCALE GENOMIC DNA]</scope>
    <source>
        <strain evidence="8 9">WP1</strain>
    </source>
</reference>
<keyword evidence="6" id="KW-0539">Nucleus</keyword>
<evidence type="ECO:0000256" key="6">
    <source>
        <dbReference type="ARBA" id="ARBA00023242"/>
    </source>
</evidence>
<dbReference type="OMA" id="CLASIGK"/>
<dbReference type="Gene3D" id="1.25.10.10">
    <property type="entry name" value="Leucine-rich Repeat Variant"/>
    <property type="match status" value="1"/>
</dbReference>
<dbReference type="GO" id="GO:0005737">
    <property type="term" value="C:cytoplasm"/>
    <property type="evidence" value="ECO:0007669"/>
    <property type="project" value="TreeGrafter"/>
</dbReference>
<dbReference type="Pfam" id="PF08389">
    <property type="entry name" value="Xpo1"/>
    <property type="match status" value="1"/>
</dbReference>
<organism evidence="8 9">
    <name type="scientific">Rhodotorula graminis (strain WP1)</name>
    <dbReference type="NCBI Taxonomy" id="578459"/>
    <lineage>
        <taxon>Eukaryota</taxon>
        <taxon>Fungi</taxon>
        <taxon>Dikarya</taxon>
        <taxon>Basidiomycota</taxon>
        <taxon>Pucciniomycotina</taxon>
        <taxon>Microbotryomycetes</taxon>
        <taxon>Sporidiobolales</taxon>
        <taxon>Sporidiobolaceae</taxon>
        <taxon>Rhodotorula</taxon>
    </lineage>
</organism>
<dbReference type="PANTHER" id="PTHR12363:SF33">
    <property type="entry name" value="IMPORTIN-13"/>
    <property type="match status" value="1"/>
</dbReference>
<dbReference type="OrthoDB" id="2016913at2759"/>
<dbReference type="Pfam" id="PF24140">
    <property type="entry name" value="TPR_TNPO3_IPO13_3rd"/>
    <property type="match status" value="1"/>
</dbReference>
<keyword evidence="9" id="KW-1185">Reference proteome</keyword>
<evidence type="ECO:0000256" key="4">
    <source>
        <dbReference type="ARBA" id="ARBA00022737"/>
    </source>
</evidence>
<protein>
    <recommendedName>
        <fullName evidence="7">Importin N-terminal domain-containing protein</fullName>
    </recommendedName>
</protein>